<evidence type="ECO:0000256" key="1">
    <source>
        <dbReference type="SAM" id="MobiDB-lite"/>
    </source>
</evidence>
<dbReference type="EMBL" id="JBHFQA010000008">
    <property type="protein sequence ID" value="KAL2094401.1"/>
    <property type="molecule type" value="Genomic_DNA"/>
</dbReference>
<dbReference type="InterPro" id="IPR001584">
    <property type="entry name" value="Integrase_cat-core"/>
</dbReference>
<feature type="compositionally biased region" description="Low complexity" evidence="1">
    <location>
        <begin position="316"/>
        <end position="330"/>
    </location>
</feature>
<dbReference type="Pfam" id="PF00665">
    <property type="entry name" value="rve"/>
    <property type="match status" value="1"/>
</dbReference>
<dbReference type="PANTHER" id="PTHR37984">
    <property type="entry name" value="PROTEIN CBG26694"/>
    <property type="match status" value="1"/>
</dbReference>
<feature type="region of interest" description="Disordered" evidence="1">
    <location>
        <begin position="298"/>
        <end position="337"/>
    </location>
</feature>
<gene>
    <name evidence="3" type="ORF">ACEWY4_009120</name>
</gene>
<name>A0ABD1K5J3_9TELE</name>
<feature type="domain" description="Integrase catalytic" evidence="2">
    <location>
        <begin position="338"/>
        <end position="454"/>
    </location>
</feature>
<evidence type="ECO:0000259" key="2">
    <source>
        <dbReference type="PROSITE" id="PS50994"/>
    </source>
</evidence>
<protein>
    <recommendedName>
        <fullName evidence="2">Integrase catalytic domain-containing protein</fullName>
    </recommendedName>
</protein>
<dbReference type="SUPFAM" id="SSF53098">
    <property type="entry name" value="Ribonuclease H-like"/>
    <property type="match status" value="1"/>
</dbReference>
<dbReference type="InterPro" id="IPR012337">
    <property type="entry name" value="RNaseH-like_sf"/>
</dbReference>
<sequence>MWNYRLPDTVGLLLPAPVELLISGFMDVLLLAASVLRAVTTSACEGVCVQRRDISSPVPCQPDVCLLLWRRARSRLAENAAGGDGAGAVNTVLMPWFMGSPWVPKFSGKGGAAALREWKTQIEAFLRAQGLSGQQKVDFVLSALEGDAKREVLLAEEGTEEGVASFTPRLRELNQRWRTVDAAPEGGDDEMLRAQFSMGLRPGSVQQELQRQLRRLPDMTFSATCAETKALERELDRVEAQVCKTHVVQPVQAAPASDPSWQQWRESLKVEPQQELKEQVSAMSKALLDDVKKLHLPDPLVAGDRDRNASVTAVPSRPRSSQGASRQSQSFQWDSQGRPICPAVGQVDAADVRDQAELVFSHPEPTVVEVADQSVDLFSWYAVAVPTRDQSAVTTAEALWGAFSQTFGCSERLLSDRGGAFESEVMRQLCALYGCVKSRTTPYHPYHYVVVEQLRPGQPVYHVHPEGKEGPVRTLHRNNLRLCPLGLEPPPQTDIVSRMDSAGPELLLPLHWPLQTTQPPEPQHDPEPAPLAPAEPIDPEPDGAGGVSEPVGADEGSISPQFLLRQSWRAILGVPPRRLQN</sequence>
<dbReference type="InterPro" id="IPR050951">
    <property type="entry name" value="Retrovirus_Pol_polyprotein"/>
</dbReference>
<dbReference type="InterPro" id="IPR036397">
    <property type="entry name" value="RNaseH_sf"/>
</dbReference>
<dbReference type="PROSITE" id="PS50994">
    <property type="entry name" value="INTEGRASE"/>
    <property type="match status" value="1"/>
</dbReference>
<keyword evidence="4" id="KW-1185">Reference proteome</keyword>
<evidence type="ECO:0000313" key="3">
    <source>
        <dbReference type="EMBL" id="KAL2094401.1"/>
    </source>
</evidence>
<dbReference type="Proteomes" id="UP001591681">
    <property type="component" value="Unassembled WGS sequence"/>
</dbReference>
<comment type="caution">
    <text evidence="3">The sequence shown here is derived from an EMBL/GenBank/DDBJ whole genome shotgun (WGS) entry which is preliminary data.</text>
</comment>
<feature type="region of interest" description="Disordered" evidence="1">
    <location>
        <begin position="513"/>
        <end position="559"/>
    </location>
</feature>
<reference evidence="3 4" key="1">
    <citation type="submission" date="2024-09" db="EMBL/GenBank/DDBJ databases">
        <title>A chromosome-level genome assembly of Gray's grenadier anchovy, Coilia grayii.</title>
        <authorList>
            <person name="Fu Z."/>
        </authorList>
    </citation>
    <scope>NUCLEOTIDE SEQUENCE [LARGE SCALE GENOMIC DNA]</scope>
    <source>
        <strain evidence="3">G4</strain>
        <tissue evidence="3">Muscle</tissue>
    </source>
</reference>
<organism evidence="3 4">
    <name type="scientific">Coilia grayii</name>
    <name type="common">Gray's grenadier anchovy</name>
    <dbReference type="NCBI Taxonomy" id="363190"/>
    <lineage>
        <taxon>Eukaryota</taxon>
        <taxon>Metazoa</taxon>
        <taxon>Chordata</taxon>
        <taxon>Craniata</taxon>
        <taxon>Vertebrata</taxon>
        <taxon>Euteleostomi</taxon>
        <taxon>Actinopterygii</taxon>
        <taxon>Neopterygii</taxon>
        <taxon>Teleostei</taxon>
        <taxon>Clupei</taxon>
        <taxon>Clupeiformes</taxon>
        <taxon>Clupeoidei</taxon>
        <taxon>Engraulidae</taxon>
        <taxon>Coilinae</taxon>
        <taxon>Coilia</taxon>
    </lineage>
</organism>
<accession>A0ABD1K5J3</accession>
<dbReference type="AlphaFoldDB" id="A0ABD1K5J3"/>
<proteinExistence type="predicted"/>
<evidence type="ECO:0000313" key="4">
    <source>
        <dbReference type="Proteomes" id="UP001591681"/>
    </source>
</evidence>
<dbReference type="Gene3D" id="3.30.420.10">
    <property type="entry name" value="Ribonuclease H-like superfamily/Ribonuclease H"/>
    <property type="match status" value="1"/>
</dbReference>
<dbReference type="PANTHER" id="PTHR37984:SF15">
    <property type="entry name" value="INTEGRASE CATALYTIC DOMAIN-CONTAINING PROTEIN"/>
    <property type="match status" value="1"/>
</dbReference>